<gene>
    <name evidence="8" type="primary">purC</name>
    <name evidence="10" type="ordered locus">Mcup_0308</name>
</gene>
<evidence type="ECO:0000256" key="1">
    <source>
        <dbReference type="ARBA" id="ARBA00004672"/>
    </source>
</evidence>
<keyword evidence="11" id="KW-1185">Reference proteome</keyword>
<organism evidence="10 11">
    <name type="scientific">Metallosphaera cuprina (strain Ar-4)</name>
    <dbReference type="NCBI Taxonomy" id="1006006"/>
    <lineage>
        <taxon>Archaea</taxon>
        <taxon>Thermoproteota</taxon>
        <taxon>Thermoprotei</taxon>
        <taxon>Sulfolobales</taxon>
        <taxon>Sulfolobaceae</taxon>
        <taxon>Metallosphaera</taxon>
    </lineage>
</organism>
<sequence>MEKISEGKTKEVFLLDNDHVLLRFKDYVTAGDGAKADIIDGKGVLNAQTSALLFRLLEREGIETHYVGMKDERTMIAKRLNMIPVEVVLRNYATGSIVKRLPIKEGEIFDPPIVEFFLKDDARHDPLLNYHHMRYLKLMNEEEARYIEGIVQRVNAVLTKVVERLNLVLYDFKLEFGRLGNKLLVGDEITLDAMRVREPQTQRILDKDLYRRGYPLEHVKSAYEEFLGRLRNVV</sequence>
<dbReference type="AlphaFoldDB" id="F4FZA7"/>
<dbReference type="GO" id="GO:0004639">
    <property type="term" value="F:phosphoribosylaminoimidazolesuccinocarboxamide synthase activity"/>
    <property type="evidence" value="ECO:0007669"/>
    <property type="project" value="UniProtKB-UniRule"/>
</dbReference>
<feature type="domain" description="SAICAR synthetase/ADE2 N-terminal" evidence="9">
    <location>
        <begin position="4"/>
        <end position="227"/>
    </location>
</feature>
<comment type="similarity">
    <text evidence="2 8">Belongs to the SAICAR synthetase family.</text>
</comment>
<dbReference type="Proteomes" id="UP000007812">
    <property type="component" value="Chromosome"/>
</dbReference>
<keyword evidence="4 8" id="KW-0547">Nucleotide-binding</keyword>
<dbReference type="PATRIC" id="fig|1006006.8.peg.309"/>
<proteinExistence type="inferred from homology"/>
<dbReference type="Pfam" id="PF01259">
    <property type="entry name" value="SAICAR_synt"/>
    <property type="match status" value="1"/>
</dbReference>
<dbReference type="UniPathway" id="UPA00074">
    <property type="reaction ID" value="UER00131"/>
</dbReference>
<evidence type="ECO:0000256" key="7">
    <source>
        <dbReference type="ARBA" id="ARBA00048475"/>
    </source>
</evidence>
<dbReference type="SUPFAM" id="SSF56104">
    <property type="entry name" value="SAICAR synthase-like"/>
    <property type="match status" value="1"/>
</dbReference>
<dbReference type="HAMAP" id="MF_00137">
    <property type="entry name" value="SAICAR_synth"/>
    <property type="match status" value="1"/>
</dbReference>
<keyword evidence="5 8" id="KW-0658">Purine biosynthesis</keyword>
<evidence type="ECO:0000256" key="8">
    <source>
        <dbReference type="HAMAP-Rule" id="MF_00137"/>
    </source>
</evidence>
<dbReference type="InterPro" id="IPR018236">
    <property type="entry name" value="SAICAR_synthetase_CS"/>
</dbReference>
<comment type="pathway">
    <text evidence="1 8">Purine metabolism; IMP biosynthesis via de novo pathway; 5-amino-1-(5-phospho-D-ribosyl)imidazole-4-carboxamide from 5-amino-1-(5-phospho-D-ribosyl)imidazole-4-carboxylate: step 1/2.</text>
</comment>
<evidence type="ECO:0000313" key="11">
    <source>
        <dbReference type="Proteomes" id="UP000007812"/>
    </source>
</evidence>
<dbReference type="GO" id="GO:0009236">
    <property type="term" value="P:cobalamin biosynthetic process"/>
    <property type="evidence" value="ECO:0007669"/>
    <property type="project" value="InterPro"/>
</dbReference>
<dbReference type="InterPro" id="IPR050089">
    <property type="entry name" value="SAICAR_synthetase"/>
</dbReference>
<dbReference type="STRING" id="1006006.Mcup_0308"/>
<dbReference type="PANTHER" id="PTHR43599">
    <property type="entry name" value="MULTIFUNCTIONAL PROTEIN ADE2"/>
    <property type="match status" value="1"/>
</dbReference>
<dbReference type="GO" id="GO:0005524">
    <property type="term" value="F:ATP binding"/>
    <property type="evidence" value="ECO:0007669"/>
    <property type="project" value="UniProtKB-KW"/>
</dbReference>
<protein>
    <recommendedName>
        <fullName evidence="8">Phosphoribosylaminoimidazole-succinocarboxamide synthase</fullName>
        <ecNumber evidence="8">6.3.2.6</ecNumber>
    </recommendedName>
    <alternativeName>
        <fullName evidence="8">SAICAR synthetase</fullName>
    </alternativeName>
</protein>
<evidence type="ECO:0000256" key="2">
    <source>
        <dbReference type="ARBA" id="ARBA00010190"/>
    </source>
</evidence>
<dbReference type="KEGG" id="mcn:Mcup_0308"/>
<dbReference type="HOGENOM" id="CLU_061495_2_0_2"/>
<dbReference type="eggNOG" id="arCOG04421">
    <property type="taxonomic scope" value="Archaea"/>
</dbReference>
<dbReference type="CDD" id="cd01415">
    <property type="entry name" value="SAICAR_synt_PurC"/>
    <property type="match status" value="1"/>
</dbReference>
<evidence type="ECO:0000256" key="5">
    <source>
        <dbReference type="ARBA" id="ARBA00022755"/>
    </source>
</evidence>
<evidence type="ECO:0000256" key="3">
    <source>
        <dbReference type="ARBA" id="ARBA00022598"/>
    </source>
</evidence>
<keyword evidence="3 8" id="KW-0436">Ligase</keyword>
<dbReference type="GO" id="GO:0006189">
    <property type="term" value="P:'de novo' IMP biosynthetic process"/>
    <property type="evidence" value="ECO:0007669"/>
    <property type="project" value="UniProtKB-UniRule"/>
</dbReference>
<dbReference type="EMBL" id="CP002656">
    <property type="protein sequence ID" value="AEB94416.1"/>
    <property type="molecule type" value="Genomic_DNA"/>
</dbReference>
<evidence type="ECO:0000256" key="6">
    <source>
        <dbReference type="ARBA" id="ARBA00022840"/>
    </source>
</evidence>
<keyword evidence="6 8" id="KW-0067">ATP-binding</keyword>
<name>F4FZA7_METCR</name>
<dbReference type="InterPro" id="IPR033934">
    <property type="entry name" value="SAICAR_synt_PurC"/>
</dbReference>
<evidence type="ECO:0000259" key="9">
    <source>
        <dbReference type="Pfam" id="PF01259"/>
    </source>
</evidence>
<comment type="catalytic activity">
    <reaction evidence="7 8">
        <text>5-amino-1-(5-phospho-D-ribosyl)imidazole-4-carboxylate + L-aspartate + ATP = (2S)-2-[5-amino-1-(5-phospho-beta-D-ribosyl)imidazole-4-carboxamido]succinate + ADP + phosphate + 2 H(+)</text>
        <dbReference type="Rhea" id="RHEA:22628"/>
        <dbReference type="ChEBI" id="CHEBI:15378"/>
        <dbReference type="ChEBI" id="CHEBI:29991"/>
        <dbReference type="ChEBI" id="CHEBI:30616"/>
        <dbReference type="ChEBI" id="CHEBI:43474"/>
        <dbReference type="ChEBI" id="CHEBI:58443"/>
        <dbReference type="ChEBI" id="CHEBI:77657"/>
        <dbReference type="ChEBI" id="CHEBI:456216"/>
        <dbReference type="EC" id="6.3.2.6"/>
    </reaction>
</comment>
<reference evidence="10 11" key="1">
    <citation type="journal article" date="2011" name="J. Bacteriol.">
        <title>Complete genome sequence of Metallosphaera cuprina, a metal sulfide-oxidizing archaeon from a hot spring.</title>
        <authorList>
            <person name="Liu L.J."/>
            <person name="You X.Y."/>
            <person name="Zheng H."/>
            <person name="Wang S."/>
            <person name="Jiang C.Y."/>
            <person name="Liu S.J."/>
        </authorList>
    </citation>
    <scope>NUCLEOTIDE SEQUENCE [LARGE SCALE GENOMIC DNA]</scope>
    <source>
        <strain evidence="10 11">Ar-4</strain>
    </source>
</reference>
<dbReference type="PROSITE" id="PS01057">
    <property type="entry name" value="SAICAR_SYNTHETASE_1"/>
    <property type="match status" value="1"/>
</dbReference>
<dbReference type="PANTHER" id="PTHR43599:SF3">
    <property type="entry name" value="SI:DKEY-6E2.2"/>
    <property type="match status" value="1"/>
</dbReference>
<evidence type="ECO:0000256" key="4">
    <source>
        <dbReference type="ARBA" id="ARBA00022741"/>
    </source>
</evidence>
<dbReference type="EC" id="6.3.2.6" evidence="8"/>
<accession>F4FZA7</accession>
<dbReference type="InterPro" id="IPR028923">
    <property type="entry name" value="SAICAR_synt/ADE2_N"/>
</dbReference>
<dbReference type="Gene3D" id="3.30.200.20">
    <property type="entry name" value="Phosphorylase Kinase, domain 1"/>
    <property type="match status" value="1"/>
</dbReference>
<dbReference type="Gene3D" id="3.30.470.20">
    <property type="entry name" value="ATP-grasp fold, B domain"/>
    <property type="match status" value="1"/>
</dbReference>
<evidence type="ECO:0000313" key="10">
    <source>
        <dbReference type="EMBL" id="AEB94416.1"/>
    </source>
</evidence>